<dbReference type="Gene3D" id="3.40.50.261">
    <property type="entry name" value="Succinyl-CoA synthetase domains"/>
    <property type="match status" value="1"/>
</dbReference>
<dbReference type="InterPro" id="IPR013650">
    <property type="entry name" value="ATP-grasp_succ-CoA_synth-type"/>
</dbReference>
<dbReference type="RefSeq" id="WP_158764672.1">
    <property type="nucleotide sequence ID" value="NZ_CP047045.1"/>
</dbReference>
<dbReference type="Pfam" id="PF00549">
    <property type="entry name" value="Ligase_CoA"/>
    <property type="match status" value="1"/>
</dbReference>
<evidence type="ECO:0000256" key="2">
    <source>
        <dbReference type="ARBA" id="ARBA00022598"/>
    </source>
</evidence>
<dbReference type="AlphaFoldDB" id="A0A6I6MRB2"/>
<gene>
    <name evidence="8" type="primary">sucC_1</name>
    <name evidence="8" type="ORF">DSM104635_00485</name>
</gene>
<keyword evidence="1" id="KW-0816">Tricarboxylic acid cycle</keyword>
<evidence type="ECO:0000259" key="7">
    <source>
        <dbReference type="PROSITE" id="PS50975"/>
    </source>
</evidence>
<dbReference type="InterPro" id="IPR005811">
    <property type="entry name" value="SUCC_ACL_C"/>
</dbReference>
<evidence type="ECO:0000256" key="6">
    <source>
        <dbReference type="PROSITE-ProRule" id="PRU00409"/>
    </source>
</evidence>
<evidence type="ECO:0000256" key="3">
    <source>
        <dbReference type="ARBA" id="ARBA00022723"/>
    </source>
</evidence>
<keyword evidence="5" id="KW-0460">Magnesium</keyword>
<name>A0A6I6MRB2_9CAUL</name>
<feature type="domain" description="ATP-grasp" evidence="7">
    <location>
        <begin position="9"/>
        <end position="233"/>
    </location>
</feature>
<keyword evidence="6" id="KW-0067">ATP-binding</keyword>
<evidence type="ECO:0000313" key="8">
    <source>
        <dbReference type="EMBL" id="QGZ93673.1"/>
    </source>
</evidence>
<reference evidence="9" key="1">
    <citation type="submission" date="2019-12" db="EMBL/GenBank/DDBJ databases">
        <title>Complete genome of Terracaulis silvestris 0127_4.</title>
        <authorList>
            <person name="Vieira S."/>
            <person name="Riedel T."/>
            <person name="Sproer C."/>
            <person name="Pascual J."/>
            <person name="Boedeker C."/>
            <person name="Overmann J."/>
        </authorList>
    </citation>
    <scope>NUCLEOTIDE SEQUENCE [LARGE SCALE GENOMIC DNA]</scope>
    <source>
        <strain evidence="9">0127_4</strain>
    </source>
</reference>
<proteinExistence type="predicted"/>
<protein>
    <submittedName>
        <fullName evidence="8">Succinyl-CoA ligase [ADP-forming] subunit beta</fullName>
        <ecNumber evidence="8">6.2.1.5</ecNumber>
    </submittedName>
</protein>
<dbReference type="EC" id="6.2.1.5" evidence="8"/>
<keyword evidence="4 6" id="KW-0547">Nucleotide-binding</keyword>
<keyword evidence="2 8" id="KW-0436">Ligase</keyword>
<dbReference type="Pfam" id="PF08442">
    <property type="entry name" value="ATP-grasp_2"/>
    <property type="match status" value="1"/>
</dbReference>
<dbReference type="GO" id="GO:0046872">
    <property type="term" value="F:metal ion binding"/>
    <property type="evidence" value="ECO:0007669"/>
    <property type="project" value="UniProtKB-KW"/>
</dbReference>
<dbReference type="GO" id="GO:0006104">
    <property type="term" value="P:succinyl-CoA metabolic process"/>
    <property type="evidence" value="ECO:0007669"/>
    <property type="project" value="TreeGrafter"/>
</dbReference>
<evidence type="ECO:0000256" key="4">
    <source>
        <dbReference type="ARBA" id="ARBA00022741"/>
    </source>
</evidence>
<dbReference type="InterPro" id="IPR011761">
    <property type="entry name" value="ATP-grasp"/>
</dbReference>
<organism evidence="8 9">
    <name type="scientific">Terricaulis silvestris</name>
    <dbReference type="NCBI Taxonomy" id="2686094"/>
    <lineage>
        <taxon>Bacteria</taxon>
        <taxon>Pseudomonadati</taxon>
        <taxon>Pseudomonadota</taxon>
        <taxon>Alphaproteobacteria</taxon>
        <taxon>Caulobacterales</taxon>
        <taxon>Caulobacteraceae</taxon>
        <taxon>Terricaulis</taxon>
    </lineage>
</organism>
<keyword evidence="9" id="KW-1185">Reference proteome</keyword>
<dbReference type="PROSITE" id="PS50975">
    <property type="entry name" value="ATP_GRASP"/>
    <property type="match status" value="1"/>
</dbReference>
<accession>A0A6I6MRB2</accession>
<dbReference type="Gene3D" id="3.30.1490.20">
    <property type="entry name" value="ATP-grasp fold, A domain"/>
    <property type="match status" value="1"/>
</dbReference>
<dbReference type="InterPro" id="IPR016102">
    <property type="entry name" value="Succinyl-CoA_synth-like"/>
</dbReference>
<dbReference type="Gene3D" id="3.30.470.20">
    <property type="entry name" value="ATP-grasp fold, B domain"/>
    <property type="match status" value="1"/>
</dbReference>
<dbReference type="InterPro" id="IPR013815">
    <property type="entry name" value="ATP_grasp_subdomain_1"/>
</dbReference>
<evidence type="ECO:0000313" key="9">
    <source>
        <dbReference type="Proteomes" id="UP000431269"/>
    </source>
</evidence>
<evidence type="ECO:0000256" key="5">
    <source>
        <dbReference type="ARBA" id="ARBA00022842"/>
    </source>
</evidence>
<dbReference type="GO" id="GO:0042709">
    <property type="term" value="C:succinate-CoA ligase complex"/>
    <property type="evidence" value="ECO:0007669"/>
    <property type="project" value="TreeGrafter"/>
</dbReference>
<dbReference type="KEGG" id="tsv:DSM104635_00485"/>
<dbReference type="Proteomes" id="UP000431269">
    <property type="component" value="Chromosome"/>
</dbReference>
<keyword evidence="3" id="KW-0479">Metal-binding</keyword>
<dbReference type="GO" id="GO:0006099">
    <property type="term" value="P:tricarboxylic acid cycle"/>
    <property type="evidence" value="ECO:0007669"/>
    <property type="project" value="UniProtKB-KW"/>
</dbReference>
<dbReference type="SUPFAM" id="SSF52210">
    <property type="entry name" value="Succinyl-CoA synthetase domains"/>
    <property type="match status" value="1"/>
</dbReference>
<dbReference type="InterPro" id="IPR005809">
    <property type="entry name" value="Succ_CoA_ligase-like_bsu"/>
</dbReference>
<dbReference type="GO" id="GO:0004775">
    <property type="term" value="F:succinate-CoA ligase (ADP-forming) activity"/>
    <property type="evidence" value="ECO:0007669"/>
    <property type="project" value="UniProtKB-EC"/>
</dbReference>
<dbReference type="SUPFAM" id="SSF56059">
    <property type="entry name" value="Glutathione synthetase ATP-binding domain-like"/>
    <property type="match status" value="1"/>
</dbReference>
<evidence type="ECO:0000256" key="1">
    <source>
        <dbReference type="ARBA" id="ARBA00022532"/>
    </source>
</evidence>
<dbReference type="PANTHER" id="PTHR11815:SF10">
    <property type="entry name" value="SUCCINATE--COA LIGASE [GDP-FORMING] SUBUNIT BETA, MITOCHONDRIAL"/>
    <property type="match status" value="1"/>
</dbReference>
<dbReference type="EMBL" id="CP047045">
    <property type="protein sequence ID" value="QGZ93673.1"/>
    <property type="molecule type" value="Genomic_DNA"/>
</dbReference>
<dbReference type="GO" id="GO:0005524">
    <property type="term" value="F:ATP binding"/>
    <property type="evidence" value="ECO:0007669"/>
    <property type="project" value="UniProtKB-UniRule"/>
</dbReference>
<sequence length="380" mass="40304">MMLLEHDAKELLRARGVPVPSAMLVRRGDNSADITAPVVVKAQVPVGGRGKAGGIALCRTEEEARAALARILAMTIKGHPVRSCGLEAPVVFAHEAYLSFIIDPVAGGVRILMSASGGVHVEDESARANLLSAESAVDARAMTKAAISLAARLPDTIRVAVIDAAPQLADAFIALEGTLLEINPLFIAADGTWTIGDCKLVIDDNSLERNAALSELLTRHGDLYPEMVLKIEQGFDYVELDPNGDIGLVTTGAGLSMQLIDELTARGLNPFNFCDIRTGGFRGEPDRLIDVLQRIAAAPSIRAVLINFFAGSTDLAEIARLLLVSLDRVPQLTAPITARMIGNNYDQARAIIKAAGDPIDVEPDLERAIDLTVANVRGAA</sequence>
<dbReference type="PIRSF" id="PIRSF001554">
    <property type="entry name" value="SucCS_beta"/>
    <property type="match status" value="1"/>
</dbReference>
<dbReference type="PANTHER" id="PTHR11815">
    <property type="entry name" value="SUCCINYL-COA SYNTHETASE BETA CHAIN"/>
    <property type="match status" value="1"/>
</dbReference>